<comment type="similarity">
    <text evidence="1 4">Belongs to the SIS family. GutQ/KpsF subfamily.</text>
</comment>
<evidence type="ECO:0000256" key="2">
    <source>
        <dbReference type="ARBA" id="ARBA00022737"/>
    </source>
</evidence>
<evidence type="ECO:0000256" key="3">
    <source>
        <dbReference type="ARBA" id="ARBA00023122"/>
    </source>
</evidence>
<feature type="site" description="Catalytically relevant" evidence="6">
    <location>
        <position position="197"/>
    </location>
</feature>
<dbReference type="CDD" id="cd04604">
    <property type="entry name" value="CBS_pair_SIS_assoc"/>
    <property type="match status" value="1"/>
</dbReference>
<dbReference type="InterPro" id="IPR001347">
    <property type="entry name" value="SIS_dom"/>
</dbReference>
<dbReference type="PROSITE" id="PS51371">
    <property type="entry name" value="CBS"/>
    <property type="match status" value="2"/>
</dbReference>
<dbReference type="InterPro" id="IPR050986">
    <property type="entry name" value="GutQ/KpsF_isomerases"/>
</dbReference>
<feature type="binding site" evidence="5">
    <location>
        <position position="86"/>
    </location>
    <ligand>
        <name>Zn(2+)</name>
        <dbReference type="ChEBI" id="CHEBI:29105"/>
    </ligand>
</feature>
<keyword evidence="10" id="KW-0413">Isomerase</keyword>
<dbReference type="InterPro" id="IPR004800">
    <property type="entry name" value="KdsD/KpsF-type"/>
</dbReference>
<dbReference type="Gene3D" id="3.40.50.10490">
    <property type="entry name" value="Glucose-6-phosphate isomerase like protein, domain 1"/>
    <property type="match status" value="1"/>
</dbReference>
<dbReference type="Pfam" id="PF00571">
    <property type="entry name" value="CBS"/>
    <property type="match status" value="2"/>
</dbReference>
<dbReference type="InterPro" id="IPR046342">
    <property type="entry name" value="CBS_dom_sf"/>
</dbReference>
<dbReference type="SUPFAM" id="SSF53697">
    <property type="entry name" value="SIS domain"/>
    <property type="match status" value="1"/>
</dbReference>
<feature type="site" description="Catalytically relevant" evidence="6">
    <location>
        <position position="156"/>
    </location>
</feature>
<dbReference type="CDD" id="cd05014">
    <property type="entry name" value="SIS_Kpsf"/>
    <property type="match status" value="1"/>
</dbReference>
<dbReference type="EMBL" id="OBEL01000002">
    <property type="protein sequence ID" value="SNZ18966.1"/>
    <property type="molecule type" value="Genomic_DNA"/>
</dbReference>
<dbReference type="RefSeq" id="WP_097153356.1">
    <property type="nucleotide sequence ID" value="NZ_OBEL01000002.1"/>
</dbReference>
<evidence type="ECO:0000256" key="6">
    <source>
        <dbReference type="PIRSR" id="PIRSR004692-3"/>
    </source>
</evidence>
<dbReference type="PANTHER" id="PTHR42745">
    <property type="match status" value="1"/>
</dbReference>
<protein>
    <submittedName>
        <fullName evidence="10">Arabinose-5-phosphate isomerase</fullName>
    </submittedName>
</protein>
<dbReference type="AlphaFoldDB" id="A0A285PFR3"/>
<dbReference type="GO" id="GO:1901135">
    <property type="term" value="P:carbohydrate derivative metabolic process"/>
    <property type="evidence" value="ECO:0007669"/>
    <property type="project" value="InterPro"/>
</dbReference>
<dbReference type="GO" id="GO:0097367">
    <property type="term" value="F:carbohydrate derivative binding"/>
    <property type="evidence" value="ECO:0007669"/>
    <property type="project" value="InterPro"/>
</dbReference>
<dbReference type="FunFam" id="3.40.50.10490:FF:000011">
    <property type="entry name" value="Arabinose 5-phosphate isomerase"/>
    <property type="match status" value="1"/>
</dbReference>
<dbReference type="SMART" id="SM00116">
    <property type="entry name" value="CBS"/>
    <property type="match status" value="2"/>
</dbReference>
<gene>
    <name evidence="10" type="ORF">SAMN06265368_2043</name>
</gene>
<dbReference type="GO" id="GO:0005975">
    <property type="term" value="P:carbohydrate metabolic process"/>
    <property type="evidence" value="ECO:0007669"/>
    <property type="project" value="InterPro"/>
</dbReference>
<keyword evidence="5" id="KW-0862">Zinc</keyword>
<evidence type="ECO:0000256" key="4">
    <source>
        <dbReference type="PIRNR" id="PIRNR004692"/>
    </source>
</evidence>
<dbReference type="InterPro" id="IPR000644">
    <property type="entry name" value="CBS_dom"/>
</dbReference>
<keyword evidence="5" id="KW-0479">Metal-binding</keyword>
<dbReference type="NCBIfam" id="TIGR00393">
    <property type="entry name" value="kpsF"/>
    <property type="match status" value="1"/>
</dbReference>
<keyword evidence="2" id="KW-0677">Repeat</keyword>
<dbReference type="Gene3D" id="3.10.580.10">
    <property type="entry name" value="CBS-domain"/>
    <property type="match status" value="1"/>
</dbReference>
<evidence type="ECO:0000313" key="10">
    <source>
        <dbReference type="EMBL" id="SNZ18966.1"/>
    </source>
</evidence>
<evidence type="ECO:0000256" key="5">
    <source>
        <dbReference type="PIRSR" id="PIRSR004692-2"/>
    </source>
</evidence>
<evidence type="ECO:0000259" key="9">
    <source>
        <dbReference type="PROSITE" id="PS51464"/>
    </source>
</evidence>
<dbReference type="PIRSF" id="PIRSF004692">
    <property type="entry name" value="KdsD_KpsF"/>
    <property type="match status" value="1"/>
</dbReference>
<feature type="site" description="Catalytically relevant" evidence="6">
    <location>
        <position position="115"/>
    </location>
</feature>
<name>A0A285PFR3_9HYPH</name>
<proteinExistence type="inferred from homology"/>
<sequence>MPGQSDNAAISPLQSALSTIDKEMNGIAILKDALVGALKQPFLDAVKTIQEAQGRLIVTGMGKSGHIAKKLAATLASTGTPAFFVHPGEASHGDLGMIRTVDVVLALSWSGETAELANIISYTRRFKVPLIGLTSGEKSALATQADIALCLPKAEEACPLGLAPTTSTTMQLALGDALAVALLENRGFTASDFKVYHPGGSLGANLQYVRDLMHKEQTMPLAPSDSLMSEIIMTMSEKGFGCVGIIDGSGNLVGMVTDGDLRRHLADDLLSRKVSDVMTANPKTLPVDTLVASAIESMNASSITAIFIVDGTKPVGLLHMHDLLRIGAA</sequence>
<evidence type="ECO:0000256" key="7">
    <source>
        <dbReference type="PROSITE-ProRule" id="PRU00703"/>
    </source>
</evidence>
<organism evidence="10 11">
    <name type="scientific">Cohaesibacter gelatinilyticus</name>
    <dbReference type="NCBI Taxonomy" id="372072"/>
    <lineage>
        <taxon>Bacteria</taxon>
        <taxon>Pseudomonadati</taxon>
        <taxon>Pseudomonadota</taxon>
        <taxon>Alphaproteobacteria</taxon>
        <taxon>Hyphomicrobiales</taxon>
        <taxon>Cohaesibacteraceae</taxon>
    </lineage>
</organism>
<feature type="domain" description="SIS" evidence="9">
    <location>
        <begin position="45"/>
        <end position="188"/>
    </location>
</feature>
<feature type="domain" description="CBS" evidence="8">
    <location>
        <begin position="278"/>
        <end position="329"/>
    </location>
</feature>
<keyword evidence="3 7" id="KW-0129">CBS domain</keyword>
<dbReference type="PANTHER" id="PTHR42745:SF1">
    <property type="entry name" value="ARABINOSE 5-PHOSPHATE ISOMERASE KDSD"/>
    <property type="match status" value="1"/>
</dbReference>
<dbReference type="OrthoDB" id="9762536at2"/>
<dbReference type="GO" id="GO:0046872">
    <property type="term" value="F:metal ion binding"/>
    <property type="evidence" value="ECO:0007669"/>
    <property type="project" value="UniProtKB-KW"/>
</dbReference>
<dbReference type="Proteomes" id="UP000219439">
    <property type="component" value="Unassembled WGS sequence"/>
</dbReference>
<accession>A0A285PFR3</accession>
<evidence type="ECO:0000256" key="1">
    <source>
        <dbReference type="ARBA" id="ARBA00008165"/>
    </source>
</evidence>
<dbReference type="Pfam" id="PF01380">
    <property type="entry name" value="SIS"/>
    <property type="match status" value="1"/>
</dbReference>
<dbReference type="PROSITE" id="PS51464">
    <property type="entry name" value="SIS"/>
    <property type="match status" value="1"/>
</dbReference>
<evidence type="ECO:0000259" key="8">
    <source>
        <dbReference type="PROSITE" id="PS51371"/>
    </source>
</evidence>
<feature type="site" description="Catalytically relevant" evidence="6">
    <location>
        <position position="63"/>
    </location>
</feature>
<dbReference type="GO" id="GO:0019146">
    <property type="term" value="F:arabinose-5-phosphate isomerase activity"/>
    <property type="evidence" value="ECO:0007669"/>
    <property type="project" value="UniProtKB-ARBA"/>
</dbReference>
<keyword evidence="11" id="KW-1185">Reference proteome</keyword>
<dbReference type="InterPro" id="IPR046348">
    <property type="entry name" value="SIS_dom_sf"/>
</dbReference>
<feature type="domain" description="CBS" evidence="8">
    <location>
        <begin position="213"/>
        <end position="271"/>
    </location>
</feature>
<evidence type="ECO:0000313" key="11">
    <source>
        <dbReference type="Proteomes" id="UP000219439"/>
    </source>
</evidence>
<reference evidence="10 11" key="1">
    <citation type="submission" date="2017-09" db="EMBL/GenBank/DDBJ databases">
        <authorList>
            <person name="Ehlers B."/>
            <person name="Leendertz F.H."/>
        </authorList>
    </citation>
    <scope>NUCLEOTIDE SEQUENCE [LARGE SCALE GENOMIC DNA]</scope>
    <source>
        <strain evidence="10 11">DSM 18289</strain>
    </source>
</reference>
<dbReference type="InterPro" id="IPR035474">
    <property type="entry name" value="SIS_Kpsf"/>
</dbReference>